<dbReference type="InterPro" id="IPR001763">
    <property type="entry name" value="Rhodanese-like_dom"/>
</dbReference>
<protein>
    <submittedName>
        <fullName evidence="3">Beta-lactamase domain protein</fullName>
    </submittedName>
    <submittedName>
        <fullName evidence="4">Glyoxylase, beta-lactamase superfamily II</fullName>
    </submittedName>
</protein>
<dbReference type="SMART" id="SM00849">
    <property type="entry name" value="Lactamase_B"/>
    <property type="match status" value="1"/>
</dbReference>
<dbReference type="eggNOG" id="arCOG02021">
    <property type="taxonomic scope" value="Archaea"/>
</dbReference>
<accession>E7QV25</accession>
<dbReference type="GO" id="GO:0046872">
    <property type="term" value="F:metal ion binding"/>
    <property type="evidence" value="ECO:0007669"/>
    <property type="project" value="UniProtKB-KW"/>
</dbReference>
<proteinExistence type="predicted"/>
<dbReference type="PATRIC" id="fig|797209.4.peg.2619"/>
<evidence type="ECO:0000259" key="2">
    <source>
        <dbReference type="PROSITE" id="PS50206"/>
    </source>
</evidence>
<feature type="domain" description="Rhodanese" evidence="2">
    <location>
        <begin position="19"/>
        <end position="115"/>
    </location>
</feature>
<dbReference type="SUPFAM" id="SSF52821">
    <property type="entry name" value="Rhodanese/Cell cycle control phosphatase"/>
    <property type="match status" value="1"/>
</dbReference>
<keyword evidence="1" id="KW-0479">Metal-binding</keyword>
<dbReference type="PANTHER" id="PTHR43084">
    <property type="entry name" value="PERSULFIDE DIOXYGENASE ETHE1"/>
    <property type="match status" value="1"/>
</dbReference>
<dbReference type="GO" id="GO:0006749">
    <property type="term" value="P:glutathione metabolic process"/>
    <property type="evidence" value="ECO:0007669"/>
    <property type="project" value="InterPro"/>
</dbReference>
<dbReference type="SMART" id="SM00450">
    <property type="entry name" value="RHOD"/>
    <property type="match status" value="1"/>
</dbReference>
<evidence type="ECO:0000256" key="1">
    <source>
        <dbReference type="ARBA" id="ARBA00022723"/>
    </source>
</evidence>
<dbReference type="RefSeq" id="WP_007980576.1">
    <property type="nucleotide sequence ID" value="NZ_AEMG01000013.1"/>
</dbReference>
<reference evidence="3 5" key="1">
    <citation type="journal article" date="2014" name="ISME J.">
        <title>Trehalose/2-sulfotrehalose biosynthesis and glycine-betaine uptake are widely spread mechanisms for osmoadaptation in the Halobacteriales.</title>
        <authorList>
            <person name="Youssef N.H."/>
            <person name="Savage-Ashlock K.N."/>
            <person name="McCully A.L."/>
            <person name="Luedtke B."/>
            <person name="Shaw E.I."/>
            <person name="Hoff W.D."/>
            <person name="Elshahed M.S."/>
        </authorList>
    </citation>
    <scope>NUCLEOTIDE SEQUENCE [LARGE SCALE GENOMIC DNA]</scope>
    <source>
        <strain evidence="3 5">DX253</strain>
    </source>
</reference>
<evidence type="ECO:0000313" key="4">
    <source>
        <dbReference type="EMBL" id="SHL25142.1"/>
    </source>
</evidence>
<dbReference type="InterPro" id="IPR036873">
    <property type="entry name" value="Rhodanese-like_dom_sf"/>
</dbReference>
<dbReference type="Proteomes" id="UP000003751">
    <property type="component" value="Unassembled WGS sequence"/>
</dbReference>
<dbReference type="SUPFAM" id="SSF56281">
    <property type="entry name" value="Metallo-hydrolase/oxidoreductase"/>
    <property type="match status" value="1"/>
</dbReference>
<dbReference type="eggNOG" id="arCOG00517">
    <property type="taxonomic scope" value="Archaea"/>
</dbReference>
<dbReference type="Gene3D" id="3.40.250.10">
    <property type="entry name" value="Rhodanese-like domain"/>
    <property type="match status" value="1"/>
</dbReference>
<organism evidence="3 5">
    <name type="scientific">Haladaptatus paucihalophilus DX253</name>
    <dbReference type="NCBI Taxonomy" id="797209"/>
    <lineage>
        <taxon>Archaea</taxon>
        <taxon>Methanobacteriati</taxon>
        <taxon>Methanobacteriota</taxon>
        <taxon>Stenosarchaea group</taxon>
        <taxon>Halobacteria</taxon>
        <taxon>Halobacteriales</taxon>
        <taxon>Haladaptataceae</taxon>
        <taxon>Haladaptatus</taxon>
    </lineage>
</organism>
<dbReference type="Pfam" id="PF00753">
    <property type="entry name" value="Lactamase_B"/>
    <property type="match status" value="1"/>
</dbReference>
<reference evidence="4" key="2">
    <citation type="submission" date="2016-11" db="EMBL/GenBank/DDBJ databases">
        <authorList>
            <person name="Jaros S."/>
            <person name="Januszkiewicz K."/>
            <person name="Wedrychowicz H."/>
        </authorList>
    </citation>
    <scope>NUCLEOTIDE SEQUENCE [LARGE SCALE GENOMIC DNA]</scope>
    <source>
        <strain evidence="4">DX253</strain>
    </source>
</reference>
<dbReference type="InterPro" id="IPR044528">
    <property type="entry name" value="POD-like_MBL-fold"/>
</dbReference>
<gene>
    <name evidence="4" type="ORF">SAMN05444342_3420</name>
    <name evidence="3" type="ORF">ZOD2009_13306</name>
</gene>
<dbReference type="AlphaFoldDB" id="E7QV25"/>
<dbReference type="PROSITE" id="PS50206">
    <property type="entry name" value="RHODANESE_3"/>
    <property type="match status" value="1"/>
</dbReference>
<dbReference type="InterPro" id="IPR051682">
    <property type="entry name" value="Mito_Persulfide_Diox"/>
</dbReference>
<dbReference type="InterPro" id="IPR001279">
    <property type="entry name" value="Metallo-B-lactamas"/>
</dbReference>
<name>E7QV25_HALPU</name>
<dbReference type="PANTHER" id="PTHR43084:SF1">
    <property type="entry name" value="PERSULFIDE DIOXYGENASE ETHE1, MITOCHONDRIAL"/>
    <property type="match status" value="1"/>
</dbReference>
<dbReference type="InterPro" id="IPR036866">
    <property type="entry name" value="RibonucZ/Hydroxyglut_hydro"/>
</dbReference>
<dbReference type="STRING" id="797209.GCA_000376445_03828"/>
<dbReference type="Gene3D" id="3.60.15.10">
    <property type="entry name" value="Ribonuclease Z/Hydroxyacylglutathione hydrolase-like"/>
    <property type="match status" value="1"/>
</dbReference>
<dbReference type="EMBL" id="AEMG01000013">
    <property type="protein sequence ID" value="EFW91543.1"/>
    <property type="molecule type" value="Genomic_DNA"/>
</dbReference>
<sequence>MSSNTDISPTEVAARLRDGDEDLYVLDVRNEDEYEEWNIDGSHNVPVYDQLSGGNTLGLEHSLDDVPEDAEVATVCVAGVVSQRAAQVLRNNGYDAKSMRGGMRGWAMVYQAYDVPDVDGVTQIVRPGTGCLSYVVQDGDEALVVDPGQHIQVYQNLAESRDLEIVAVADTHAHADHISGGRDLAAAEDVPYYLHEKDARELDRYTAVEDGDEIAVGERDVDVLFTPGHTRGSISFRVGDAALTGDTLFVRSVGRPDLEGGSDVAREGATLLFDSLDRLADLPDGTVALPGHFSDEEMRPLAATIGELEANNGLFGVDTKSEFVDTILEDLPDTPANYNRIKRVNTGKEQATAEAETLELGPNNCASN</sequence>
<dbReference type="GO" id="GO:0070813">
    <property type="term" value="P:hydrogen sulfide metabolic process"/>
    <property type="evidence" value="ECO:0007669"/>
    <property type="project" value="TreeGrafter"/>
</dbReference>
<evidence type="ECO:0000313" key="6">
    <source>
        <dbReference type="Proteomes" id="UP000184203"/>
    </source>
</evidence>
<evidence type="ECO:0000313" key="5">
    <source>
        <dbReference type="Proteomes" id="UP000003751"/>
    </source>
</evidence>
<dbReference type="OrthoDB" id="9180at2157"/>
<dbReference type="Pfam" id="PF00581">
    <property type="entry name" value="Rhodanese"/>
    <property type="match status" value="1"/>
</dbReference>
<reference evidence="6" key="3">
    <citation type="submission" date="2016-11" db="EMBL/GenBank/DDBJ databases">
        <authorList>
            <person name="Varghese N."/>
            <person name="Submissions S."/>
        </authorList>
    </citation>
    <scope>NUCLEOTIDE SEQUENCE [LARGE SCALE GENOMIC DNA]</scope>
    <source>
        <strain evidence="6">DX253</strain>
    </source>
</reference>
<evidence type="ECO:0000313" key="3">
    <source>
        <dbReference type="EMBL" id="EFW91543.1"/>
    </source>
</evidence>
<dbReference type="CDD" id="cd07724">
    <property type="entry name" value="POD-like_MBL-fold"/>
    <property type="match status" value="1"/>
</dbReference>
<dbReference type="GO" id="GO:0050313">
    <property type="term" value="F:sulfur dioxygenase activity"/>
    <property type="evidence" value="ECO:0007669"/>
    <property type="project" value="InterPro"/>
</dbReference>
<dbReference type="EMBL" id="FRAN01000005">
    <property type="protein sequence ID" value="SHL25142.1"/>
    <property type="molecule type" value="Genomic_DNA"/>
</dbReference>
<keyword evidence="6" id="KW-1185">Reference proteome</keyword>
<dbReference type="Proteomes" id="UP000184203">
    <property type="component" value="Unassembled WGS sequence"/>
</dbReference>